<protein>
    <recommendedName>
        <fullName evidence="5">Fibronectin type-III domain-containing protein</fullName>
    </recommendedName>
</protein>
<dbReference type="InterPro" id="IPR036116">
    <property type="entry name" value="FN3_sf"/>
</dbReference>
<dbReference type="SUPFAM" id="SSF54060">
    <property type="entry name" value="His-Me finger endonucleases"/>
    <property type="match status" value="1"/>
</dbReference>
<dbReference type="CDD" id="cd00063">
    <property type="entry name" value="FN3"/>
    <property type="match status" value="1"/>
</dbReference>
<evidence type="ECO:0000256" key="3">
    <source>
        <dbReference type="ARBA" id="ARBA00022729"/>
    </source>
</evidence>
<dbReference type="Pfam" id="PF04231">
    <property type="entry name" value="Endonuclease_1"/>
    <property type="match status" value="1"/>
</dbReference>
<keyword evidence="3" id="KW-0732">Signal</keyword>
<evidence type="ECO:0000259" key="5">
    <source>
        <dbReference type="PROSITE" id="PS50853"/>
    </source>
</evidence>
<dbReference type="Proteomes" id="UP000620064">
    <property type="component" value="Unassembled WGS sequence"/>
</dbReference>
<keyword evidence="4" id="KW-0378">Hydrolase</keyword>
<comment type="similarity">
    <text evidence="1">Belongs to the EndA/NucM nuclease family.</text>
</comment>
<evidence type="ECO:0000313" key="7">
    <source>
        <dbReference type="Proteomes" id="UP000620064"/>
    </source>
</evidence>
<dbReference type="InterPro" id="IPR026444">
    <property type="entry name" value="Secre_tail"/>
</dbReference>
<dbReference type="PROSITE" id="PS50853">
    <property type="entry name" value="FN3"/>
    <property type="match status" value="1"/>
</dbReference>
<dbReference type="InterPro" id="IPR013783">
    <property type="entry name" value="Ig-like_fold"/>
</dbReference>
<dbReference type="PANTHER" id="PTHR33607:SF2">
    <property type="entry name" value="ENDONUCLEASE-1"/>
    <property type="match status" value="1"/>
</dbReference>
<organism evidence="6 7">
    <name type="scientific">Cloacibacterium rupense</name>
    <dbReference type="NCBI Taxonomy" id="517423"/>
    <lineage>
        <taxon>Bacteria</taxon>
        <taxon>Pseudomonadati</taxon>
        <taxon>Bacteroidota</taxon>
        <taxon>Flavobacteriia</taxon>
        <taxon>Flavobacteriales</taxon>
        <taxon>Weeksellaceae</taxon>
    </lineage>
</organism>
<accession>A0ABQ2NKF2</accession>
<dbReference type="Gene3D" id="2.60.40.10">
    <property type="entry name" value="Immunoglobulins"/>
    <property type="match status" value="1"/>
</dbReference>
<reference evidence="7" key="1">
    <citation type="journal article" date="2019" name="Int. J. Syst. Evol. Microbiol.">
        <title>The Global Catalogue of Microorganisms (GCM) 10K type strain sequencing project: providing services to taxonomists for standard genome sequencing and annotation.</title>
        <authorList>
            <consortium name="The Broad Institute Genomics Platform"/>
            <consortium name="The Broad Institute Genome Sequencing Center for Infectious Disease"/>
            <person name="Wu L."/>
            <person name="Ma J."/>
        </authorList>
    </citation>
    <scope>NUCLEOTIDE SEQUENCE [LARGE SCALE GENOMIC DNA]</scope>
    <source>
        <strain evidence="7">CGMCC 1.7656</strain>
    </source>
</reference>
<dbReference type="InterPro" id="IPR044925">
    <property type="entry name" value="His-Me_finger_sf"/>
</dbReference>
<dbReference type="Pfam" id="PF00041">
    <property type="entry name" value="fn3"/>
    <property type="match status" value="1"/>
</dbReference>
<dbReference type="NCBIfam" id="TIGR04183">
    <property type="entry name" value="Por_Secre_tail"/>
    <property type="match status" value="1"/>
</dbReference>
<evidence type="ECO:0000313" key="6">
    <source>
        <dbReference type="EMBL" id="GGP04407.1"/>
    </source>
</evidence>
<evidence type="ECO:0000256" key="2">
    <source>
        <dbReference type="ARBA" id="ARBA00022722"/>
    </source>
</evidence>
<sequence length="591" mass="63759">MLNSYILAQIPTGYYDGTSTLTGAVLKTKLASIITNGHSAKSYDNLYNGYPNTDTDRYYENDGSVLDMYTEKPSSSDTYNFQHGVKKCGNYSSEGDCYNREHIVPQSFFNSNSPMVSDIHFIPPTDGKVNGMRSNYPFGVVTSPTFTSTNGSKLGPNTTSGYTGTVFEPIDAFKGDIARMVFYFITRYETKLSGFSTGNMLGGSAFPGLQNWELQVLLAWNNADPVSQREIDRNNAAYTYQGNRNPYIDHPEFVAAVWGGSTPITDTEAPTTPTNLTVTNTTASSISLSWNASTDNVGVSAYEIYLDGVFQIAVTGTNATINSLAPSTTYNFYIIARDAAGNLSSVSNTASGTTLAGSGGTPISCGTENFENIPTGTSGGDQNYLARSWTSNGITWNASAARTDQTINNKAITVENGALSSSTISGGISSLTVKTQMKFTGNPGTFNLYINGDMVGQIPYSSTVTTTTIPNINIAGNITINITDNSAIGTGTRGRVAFDDLSWICYTPLATSEVEKVRWNIYPNPVKNNTIFVNGKNIQKIKRLEIYNINGALVQVAENPFSKGNSLQLKNLKKGVYILKADNAAQKFIVE</sequence>
<dbReference type="InterPro" id="IPR007346">
    <property type="entry name" value="Endonuclease-I"/>
</dbReference>
<dbReference type="Pfam" id="PF18962">
    <property type="entry name" value="Por_Secre_tail"/>
    <property type="match status" value="1"/>
</dbReference>
<dbReference type="InterPro" id="IPR003961">
    <property type="entry name" value="FN3_dom"/>
</dbReference>
<comment type="caution">
    <text evidence="6">The sequence shown here is derived from an EMBL/GenBank/DDBJ whole genome shotgun (WGS) entry which is preliminary data.</text>
</comment>
<keyword evidence="7" id="KW-1185">Reference proteome</keyword>
<name>A0ABQ2NKF2_9FLAO</name>
<evidence type="ECO:0000256" key="1">
    <source>
        <dbReference type="ARBA" id="ARBA00006429"/>
    </source>
</evidence>
<keyword evidence="2" id="KW-0540">Nuclease</keyword>
<dbReference type="SMART" id="SM00060">
    <property type="entry name" value="FN3"/>
    <property type="match status" value="1"/>
</dbReference>
<evidence type="ECO:0000256" key="4">
    <source>
        <dbReference type="ARBA" id="ARBA00022801"/>
    </source>
</evidence>
<gene>
    <name evidence="6" type="ORF">GCM10010992_16730</name>
</gene>
<feature type="domain" description="Fibronectin type-III" evidence="5">
    <location>
        <begin position="272"/>
        <end position="357"/>
    </location>
</feature>
<proteinExistence type="inferred from homology"/>
<dbReference type="EMBL" id="BMLV01000003">
    <property type="protein sequence ID" value="GGP04407.1"/>
    <property type="molecule type" value="Genomic_DNA"/>
</dbReference>
<dbReference type="PANTHER" id="PTHR33607">
    <property type="entry name" value="ENDONUCLEASE-1"/>
    <property type="match status" value="1"/>
</dbReference>
<dbReference type="SUPFAM" id="SSF49265">
    <property type="entry name" value="Fibronectin type III"/>
    <property type="match status" value="1"/>
</dbReference>